<gene>
    <name evidence="1" type="ORF">GCM10007418_18320</name>
</gene>
<evidence type="ECO:0000313" key="2">
    <source>
        <dbReference type="Proteomes" id="UP000638188"/>
    </source>
</evidence>
<keyword evidence="2" id="KW-1185">Reference proteome</keyword>
<dbReference type="EMBL" id="BMFF01000003">
    <property type="protein sequence ID" value="GGC99355.1"/>
    <property type="molecule type" value="Genomic_DNA"/>
</dbReference>
<proteinExistence type="predicted"/>
<dbReference type="Proteomes" id="UP000638188">
    <property type="component" value="Unassembled WGS sequence"/>
</dbReference>
<evidence type="ECO:0000313" key="1">
    <source>
        <dbReference type="EMBL" id="GGC99355.1"/>
    </source>
</evidence>
<accession>A0ABQ1PMB6</accession>
<reference evidence="2" key="1">
    <citation type="journal article" date="2019" name="Int. J. Syst. Evol. Microbiol.">
        <title>The Global Catalogue of Microorganisms (GCM) 10K type strain sequencing project: providing services to taxonomists for standard genome sequencing and annotation.</title>
        <authorList>
            <consortium name="The Broad Institute Genomics Platform"/>
            <consortium name="The Broad Institute Genome Sequencing Center for Infectious Disease"/>
            <person name="Wu L."/>
            <person name="Ma J."/>
        </authorList>
    </citation>
    <scope>NUCLEOTIDE SEQUENCE [LARGE SCALE GENOMIC DNA]</scope>
    <source>
        <strain evidence="2">CGMCC 1.12482</strain>
    </source>
</reference>
<sequence length="56" mass="6300">MNLQSCLGPEFPRARRLSGSTRLAEMELDHSQDAPPGLCLFFHATLQLLRLAMDFP</sequence>
<comment type="caution">
    <text evidence="1">The sequence shown here is derived from an EMBL/GenBank/DDBJ whole genome shotgun (WGS) entry which is preliminary data.</text>
</comment>
<organism evidence="1 2">
    <name type="scientific">Halopseudomonas salina</name>
    <dbReference type="NCBI Taxonomy" id="1323744"/>
    <lineage>
        <taxon>Bacteria</taxon>
        <taxon>Pseudomonadati</taxon>
        <taxon>Pseudomonadota</taxon>
        <taxon>Gammaproteobacteria</taxon>
        <taxon>Pseudomonadales</taxon>
        <taxon>Pseudomonadaceae</taxon>
        <taxon>Halopseudomonas</taxon>
    </lineage>
</organism>
<name>A0ABQ1PMB6_9GAMM</name>
<protein>
    <submittedName>
        <fullName evidence="1">Uncharacterized protein</fullName>
    </submittedName>
</protein>